<dbReference type="RefSeq" id="WP_072717652.1">
    <property type="nucleotide sequence ID" value="NZ_LN889782.1"/>
</dbReference>
<evidence type="ECO:0000313" key="2">
    <source>
        <dbReference type="EMBL" id="CUR30659.1"/>
    </source>
</evidence>
<gene>
    <name evidence="2" type="ORF">PL9214290249</name>
</gene>
<protein>
    <submittedName>
        <fullName evidence="2">Uncharacterized protein</fullName>
    </submittedName>
</protein>
<sequence>MSGDSQLDHLIQSLGIELHPHSHSQSADSQNFLQHPDSISQGLHTDPNQSLHHSGIENQHHFSDHSNPFNSGFHHTGIEQHPLTHSGENHHLTDPSIHPLSDPFHHSHNTITDPFHQTNQNLELTALSHPTEHYSQEHLSFAYHPENASAYSLEHQPQTLNYTDSGAITPSDNKSIDFSGNTVWWHCSGWGKAGTVDGHKFYRSGEYIGRLGADLNVYDADGNKIGYVTPSGSAYTPSGKLFATGDTARWAAATLVFNTCTKS</sequence>
<dbReference type="Proteomes" id="UP000184315">
    <property type="component" value="Unassembled WGS sequence"/>
</dbReference>
<dbReference type="OrthoDB" id="450587at2"/>
<evidence type="ECO:0000256" key="1">
    <source>
        <dbReference type="SAM" id="MobiDB-lite"/>
    </source>
</evidence>
<dbReference type="STRING" id="671072.PL9214290249"/>
<feature type="compositionally biased region" description="Polar residues" evidence="1">
    <location>
        <begin position="23"/>
        <end position="52"/>
    </location>
</feature>
<dbReference type="EMBL" id="CZDF01000132">
    <property type="protein sequence ID" value="CUR30659.1"/>
    <property type="molecule type" value="Genomic_DNA"/>
</dbReference>
<reference evidence="3" key="1">
    <citation type="submission" date="2015-10" db="EMBL/GenBank/DDBJ databases">
        <authorList>
            <person name="Regsiter A."/>
            <person name="william w."/>
        </authorList>
    </citation>
    <scope>NUCLEOTIDE SEQUENCE [LARGE SCALE GENOMIC DNA]</scope>
</reference>
<organism evidence="2 3">
    <name type="scientific">Planktothrix tepida PCC 9214</name>
    <dbReference type="NCBI Taxonomy" id="671072"/>
    <lineage>
        <taxon>Bacteria</taxon>
        <taxon>Bacillati</taxon>
        <taxon>Cyanobacteriota</taxon>
        <taxon>Cyanophyceae</taxon>
        <taxon>Oscillatoriophycideae</taxon>
        <taxon>Oscillatoriales</taxon>
        <taxon>Microcoleaceae</taxon>
        <taxon>Planktothrix</taxon>
    </lineage>
</organism>
<accession>A0A1J1LDE8</accession>
<feature type="region of interest" description="Disordered" evidence="1">
    <location>
        <begin position="20"/>
        <end position="93"/>
    </location>
</feature>
<evidence type="ECO:0000313" key="3">
    <source>
        <dbReference type="Proteomes" id="UP000184315"/>
    </source>
</evidence>
<dbReference type="AlphaFoldDB" id="A0A1J1LDE8"/>
<name>A0A1J1LDE8_9CYAN</name>
<keyword evidence="3" id="KW-1185">Reference proteome</keyword>
<proteinExistence type="predicted"/>
<feature type="compositionally biased region" description="Basic and acidic residues" evidence="1">
    <location>
        <begin position="54"/>
        <end position="64"/>
    </location>
</feature>